<dbReference type="Pfam" id="PF18199">
    <property type="entry name" value="Dynein_C"/>
    <property type="match status" value="1"/>
</dbReference>
<dbReference type="InterPro" id="IPR004273">
    <property type="entry name" value="Dynein_heavy_D6_P-loop"/>
</dbReference>
<dbReference type="EMBL" id="BLLF01001005">
    <property type="protein sequence ID" value="GFH16498.1"/>
    <property type="molecule type" value="Genomic_DNA"/>
</dbReference>
<dbReference type="Gene3D" id="1.20.1270.280">
    <property type="match status" value="1"/>
</dbReference>
<organism evidence="4 5">
    <name type="scientific">Haematococcus lacustris</name>
    <name type="common">Green alga</name>
    <name type="synonym">Haematococcus pluvialis</name>
    <dbReference type="NCBI Taxonomy" id="44745"/>
    <lineage>
        <taxon>Eukaryota</taxon>
        <taxon>Viridiplantae</taxon>
        <taxon>Chlorophyta</taxon>
        <taxon>core chlorophytes</taxon>
        <taxon>Chlorophyceae</taxon>
        <taxon>CS clade</taxon>
        <taxon>Chlamydomonadales</taxon>
        <taxon>Haematococcaceae</taxon>
        <taxon>Haematococcus</taxon>
    </lineage>
</organism>
<feature type="domain" description="Dynein heavy chain AAA lid" evidence="2">
    <location>
        <begin position="80"/>
        <end position="198"/>
    </location>
</feature>
<dbReference type="FunFam" id="1.10.8.720:FF:000001">
    <property type="entry name" value="dynein heavy chain 7, axonemal"/>
    <property type="match status" value="1"/>
</dbReference>
<dbReference type="GO" id="GO:0051959">
    <property type="term" value="F:dynein light intermediate chain binding"/>
    <property type="evidence" value="ECO:0007669"/>
    <property type="project" value="InterPro"/>
</dbReference>
<dbReference type="AlphaFoldDB" id="A0A699ZBS1"/>
<evidence type="ECO:0000259" key="3">
    <source>
        <dbReference type="Pfam" id="PF18199"/>
    </source>
</evidence>
<protein>
    <submittedName>
        <fullName evidence="4">Dynein heavy chain 7</fullName>
    </submittedName>
</protein>
<dbReference type="GO" id="GO:0007018">
    <property type="term" value="P:microtubule-based movement"/>
    <property type="evidence" value="ECO:0007669"/>
    <property type="project" value="InterPro"/>
</dbReference>
<feature type="domain" description="Dynein heavy chain C-terminal" evidence="3">
    <location>
        <begin position="210"/>
        <end position="319"/>
    </location>
</feature>
<accession>A0A699ZBS1</accession>
<gene>
    <name evidence="4" type="ORF">HaLaN_12924</name>
</gene>
<dbReference type="Pfam" id="PF18198">
    <property type="entry name" value="AAA_lid_11"/>
    <property type="match status" value="1"/>
</dbReference>
<reference evidence="4 5" key="1">
    <citation type="submission" date="2020-02" db="EMBL/GenBank/DDBJ databases">
        <title>Draft genome sequence of Haematococcus lacustris strain NIES-144.</title>
        <authorList>
            <person name="Morimoto D."/>
            <person name="Nakagawa S."/>
            <person name="Yoshida T."/>
            <person name="Sawayama S."/>
        </authorList>
    </citation>
    <scope>NUCLEOTIDE SEQUENCE [LARGE SCALE GENOMIC DNA]</scope>
    <source>
        <strain evidence="4 5">NIES-144</strain>
    </source>
</reference>
<dbReference type="InterPro" id="IPR042219">
    <property type="entry name" value="AAA_lid_11_sf"/>
</dbReference>
<dbReference type="FunFam" id="3.10.490.20:FF:000009">
    <property type="entry name" value="Dynein heavy chain 4"/>
    <property type="match status" value="1"/>
</dbReference>
<dbReference type="GO" id="GO:0045505">
    <property type="term" value="F:dynein intermediate chain binding"/>
    <property type="evidence" value="ECO:0007669"/>
    <property type="project" value="InterPro"/>
</dbReference>
<evidence type="ECO:0000259" key="1">
    <source>
        <dbReference type="Pfam" id="PF03028"/>
    </source>
</evidence>
<dbReference type="Gene3D" id="3.10.490.20">
    <property type="match status" value="1"/>
</dbReference>
<evidence type="ECO:0000259" key="2">
    <source>
        <dbReference type="Pfam" id="PF18198"/>
    </source>
</evidence>
<dbReference type="InterPro" id="IPR041228">
    <property type="entry name" value="Dynein_C"/>
</dbReference>
<dbReference type="GO" id="GO:0030286">
    <property type="term" value="C:dynein complex"/>
    <property type="evidence" value="ECO:0007669"/>
    <property type="project" value="InterPro"/>
</dbReference>
<dbReference type="PANTHER" id="PTHR22878:SF68">
    <property type="entry name" value="DYNEIN HEAVY CHAIN 6, AXONEMAL-LIKE"/>
    <property type="match status" value="1"/>
</dbReference>
<feature type="domain" description="Dynein heavy chain region D6 P-loop" evidence="1">
    <location>
        <begin position="2"/>
        <end position="47"/>
    </location>
</feature>
<comment type="caution">
    <text evidence="4">The sequence shown here is derived from an EMBL/GenBank/DDBJ whole genome shotgun (WGS) entry which is preliminary data.</text>
</comment>
<dbReference type="InterPro" id="IPR027417">
    <property type="entry name" value="P-loop_NTPase"/>
</dbReference>
<sequence>MLRLEERVEELAQEANTTVHPDFRLWLTSMPSKVFPVLVLQNGIKLTNQPPQGVKANLTRTYNDLTQEILDSCPAKPTEWRKLLFSLAFFHAVMQERRKFGPLGWNIRYEFNTSDLECSTMTLRNFLTEQEQVPWPALEYVVGQINYGGRVTDDLDRRCLMSILRQYMTPRVLDPSYRITPVSGTYYIPEDGPLESYSRDEAAVGLFDRTASGQLNSLSVVLGQEMDRFNRLTSNMASSLAELQKAIKGLVVMSAELEAMYNSMLINVVPELWARYAYPSLKPLASWVKDYQERMAAMRAWLSGGPPPTFWLPGFFFPQDGIYISGLWIDGARWDSAAGCLVESLPGAMYAPLPVIHFFPERDYEPPGDQYQCPLYKTSVRAGLLSTTGQSTNYVLSVSLPVRPGTEEDVWVLQGVALLCMLDD</sequence>
<evidence type="ECO:0000313" key="4">
    <source>
        <dbReference type="EMBL" id="GFH16498.1"/>
    </source>
</evidence>
<dbReference type="InterPro" id="IPR026983">
    <property type="entry name" value="DHC"/>
</dbReference>
<dbReference type="Pfam" id="PF03028">
    <property type="entry name" value="Dynein_heavy"/>
    <property type="match status" value="1"/>
</dbReference>
<name>A0A699ZBS1_HAELA</name>
<evidence type="ECO:0000313" key="5">
    <source>
        <dbReference type="Proteomes" id="UP000485058"/>
    </source>
</evidence>
<dbReference type="Gene3D" id="3.40.50.300">
    <property type="entry name" value="P-loop containing nucleotide triphosphate hydrolases"/>
    <property type="match status" value="1"/>
</dbReference>
<proteinExistence type="predicted"/>
<keyword evidence="5" id="KW-1185">Reference proteome</keyword>
<dbReference type="Gene3D" id="1.10.8.720">
    <property type="entry name" value="Region D6 of dynein motor"/>
    <property type="match status" value="1"/>
</dbReference>
<dbReference type="GO" id="GO:0008569">
    <property type="term" value="F:minus-end-directed microtubule motor activity"/>
    <property type="evidence" value="ECO:0007669"/>
    <property type="project" value="InterPro"/>
</dbReference>
<dbReference type="InterPro" id="IPR043160">
    <property type="entry name" value="Dynein_C_barrel"/>
</dbReference>
<dbReference type="InterPro" id="IPR041658">
    <property type="entry name" value="AAA_lid_11"/>
</dbReference>
<dbReference type="PANTHER" id="PTHR22878">
    <property type="entry name" value="DYNEIN HEAVY CHAIN 6, AXONEMAL-LIKE-RELATED"/>
    <property type="match status" value="1"/>
</dbReference>
<dbReference type="Proteomes" id="UP000485058">
    <property type="component" value="Unassembled WGS sequence"/>
</dbReference>